<reference evidence="2" key="1">
    <citation type="submission" date="2020-11" db="EMBL/GenBank/DDBJ databases">
        <title>Sequencing the genomes of 1000 actinobacteria strains.</title>
        <authorList>
            <person name="Klenk H.-P."/>
        </authorList>
    </citation>
    <scope>NUCLEOTIDE SEQUENCE</scope>
    <source>
        <strain evidence="2">DSM 45356</strain>
    </source>
</reference>
<feature type="compositionally biased region" description="Low complexity" evidence="1">
    <location>
        <begin position="118"/>
        <end position="131"/>
    </location>
</feature>
<name>A0A8J7GUR7_9ACTN</name>
<dbReference type="AlphaFoldDB" id="A0A8J7GUR7"/>
<dbReference type="Proteomes" id="UP000622552">
    <property type="component" value="Unassembled WGS sequence"/>
</dbReference>
<dbReference type="NCBIfam" id="TIGR03544">
    <property type="entry name" value="DivI1A_domain"/>
    <property type="match status" value="1"/>
</dbReference>
<protein>
    <submittedName>
        <fullName evidence="2">DivIVA domain-containing protein</fullName>
    </submittedName>
</protein>
<feature type="region of interest" description="Disordered" evidence="1">
    <location>
        <begin position="113"/>
        <end position="155"/>
    </location>
</feature>
<evidence type="ECO:0000313" key="2">
    <source>
        <dbReference type="EMBL" id="MBG6138839.1"/>
    </source>
</evidence>
<organism evidence="2 3">
    <name type="scientific">Longispora fulva</name>
    <dbReference type="NCBI Taxonomy" id="619741"/>
    <lineage>
        <taxon>Bacteria</taxon>
        <taxon>Bacillati</taxon>
        <taxon>Actinomycetota</taxon>
        <taxon>Actinomycetes</taxon>
        <taxon>Micromonosporales</taxon>
        <taxon>Micromonosporaceae</taxon>
        <taxon>Longispora</taxon>
    </lineage>
</organism>
<dbReference type="InterPro" id="IPR019933">
    <property type="entry name" value="DivIVA_domain"/>
</dbReference>
<accession>A0A8J7GUR7</accession>
<proteinExistence type="predicted"/>
<evidence type="ECO:0000256" key="1">
    <source>
        <dbReference type="SAM" id="MobiDB-lite"/>
    </source>
</evidence>
<sequence length="155" mass="15801">MSQLLLLLVVALVAGGIVFGVAALMTGSDPGLADVDPDGHAVPLPGDRPLAEPDLSELRFDTGLRGYRPDQVDAAIERLSYDVGYKQELISVLESEVSALRAGRGADADALRDARQKSSVSSAASVATVPDADADALPEGSDAAEDPASTDSAAG</sequence>
<keyword evidence="3" id="KW-1185">Reference proteome</keyword>
<dbReference type="EMBL" id="JADOUF010000001">
    <property type="protein sequence ID" value="MBG6138839.1"/>
    <property type="molecule type" value="Genomic_DNA"/>
</dbReference>
<gene>
    <name evidence="2" type="ORF">IW245_005033</name>
</gene>
<dbReference type="RefSeq" id="WP_231398920.1">
    <property type="nucleotide sequence ID" value="NZ_BONS01000009.1"/>
</dbReference>
<comment type="caution">
    <text evidence="2">The sequence shown here is derived from an EMBL/GenBank/DDBJ whole genome shotgun (WGS) entry which is preliminary data.</text>
</comment>
<evidence type="ECO:0000313" key="3">
    <source>
        <dbReference type="Proteomes" id="UP000622552"/>
    </source>
</evidence>